<evidence type="ECO:0000313" key="6">
    <source>
        <dbReference type="EMBL" id="PSR26774.1"/>
    </source>
</evidence>
<feature type="domain" description="Solute-binding protein family 5" evidence="5">
    <location>
        <begin position="93"/>
        <end position="480"/>
    </location>
</feature>
<name>A0A2T2WX10_SULTH</name>
<proteinExistence type="inferred from homology"/>
<gene>
    <name evidence="6" type="ORF">C7B47_09985</name>
</gene>
<dbReference type="InterPro" id="IPR030678">
    <property type="entry name" value="Peptide/Ni-bd"/>
</dbReference>
<dbReference type="PANTHER" id="PTHR30290">
    <property type="entry name" value="PERIPLASMIC BINDING COMPONENT OF ABC TRANSPORTER"/>
    <property type="match status" value="1"/>
</dbReference>
<dbReference type="PIRSF" id="PIRSF002741">
    <property type="entry name" value="MppA"/>
    <property type="match status" value="1"/>
</dbReference>
<dbReference type="CDD" id="cd08513">
    <property type="entry name" value="PBP2_thermophilic_Hb8_like"/>
    <property type="match status" value="1"/>
</dbReference>
<evidence type="ECO:0000256" key="1">
    <source>
        <dbReference type="ARBA" id="ARBA00004196"/>
    </source>
</evidence>
<evidence type="ECO:0000256" key="3">
    <source>
        <dbReference type="ARBA" id="ARBA00022448"/>
    </source>
</evidence>
<accession>A0A2T2WX10</accession>
<sequence length="575" mass="63082">MKNVSPFILSATILGLITAGCGQSSTTAQSSSTSTSPAPSTVVVALPVQTTPNWFFPVLASTGFTDTNSQMNFLMYKPLVYISKTDGIDYAKSLATNIEYNSSGTRYVITLGSKYRWSNGKPVTAQDVVFTWDIIKAASENNAPWSYGGAGGGGIPSDWTSVQAVGSHKVVVTLAHPANQSWFIHNGLAQIIPVPKSAWDKYPNNMNQELTYIKSIANVPTAAPFKIVDGPFQFSQMQPNNYWAFTPNPHYGGHKATIKKIEFQYETSSANEFAGLKTGTVDVGYLPPSLWDSKSSLNHVDRYWSGYAFGFNMARVNQSPDALGGLGPVFSQRYVRAALEMGIDQQGIINSFYHGQGVTEDGPVPSKPPTEFYDPALSRAPYPFNPQAGKKLLEAHGWHMVNGVMTKNGIKLAFPLIYTSGSNTITDVVQLVKTDWAKEGIQVTLVPEPFDNVIQTMHSNPAKWDAAFWGGGWTYQPDYYPTGGELFATGSAANAGHYNSTTMNRLIQASYAPGTPAQTKKALFAYEAWAVKDIPYLWFPWIAQFNETANTVHHVESTFNPITDLYYPNYWTTTK</sequence>
<dbReference type="Gene3D" id="3.10.105.10">
    <property type="entry name" value="Dipeptide-binding Protein, Domain 3"/>
    <property type="match status" value="1"/>
</dbReference>
<dbReference type="Pfam" id="PF00496">
    <property type="entry name" value="SBP_bac_5"/>
    <property type="match status" value="1"/>
</dbReference>
<dbReference type="Gene3D" id="3.40.190.10">
    <property type="entry name" value="Periplasmic binding protein-like II"/>
    <property type="match status" value="1"/>
</dbReference>
<dbReference type="AlphaFoldDB" id="A0A2T2WX10"/>
<protein>
    <submittedName>
        <fullName evidence="6">ABC transporter substrate-binding protein</fullName>
    </submittedName>
</protein>
<dbReference type="PROSITE" id="PS51257">
    <property type="entry name" value="PROKAR_LIPOPROTEIN"/>
    <property type="match status" value="1"/>
</dbReference>
<keyword evidence="4" id="KW-0732">Signal</keyword>
<organism evidence="6 7">
    <name type="scientific">Sulfobacillus thermosulfidooxidans</name>
    <dbReference type="NCBI Taxonomy" id="28034"/>
    <lineage>
        <taxon>Bacteria</taxon>
        <taxon>Bacillati</taxon>
        <taxon>Bacillota</taxon>
        <taxon>Clostridia</taxon>
        <taxon>Eubacteriales</taxon>
        <taxon>Clostridiales Family XVII. Incertae Sedis</taxon>
        <taxon>Sulfobacillus</taxon>
    </lineage>
</organism>
<evidence type="ECO:0000259" key="5">
    <source>
        <dbReference type="Pfam" id="PF00496"/>
    </source>
</evidence>
<evidence type="ECO:0000313" key="7">
    <source>
        <dbReference type="Proteomes" id="UP000242705"/>
    </source>
</evidence>
<dbReference type="GO" id="GO:1904680">
    <property type="term" value="F:peptide transmembrane transporter activity"/>
    <property type="evidence" value="ECO:0007669"/>
    <property type="project" value="TreeGrafter"/>
</dbReference>
<dbReference type="PANTHER" id="PTHR30290:SF10">
    <property type="entry name" value="PERIPLASMIC OLIGOPEPTIDE-BINDING PROTEIN-RELATED"/>
    <property type="match status" value="1"/>
</dbReference>
<dbReference type="GO" id="GO:0043190">
    <property type="term" value="C:ATP-binding cassette (ABC) transporter complex"/>
    <property type="evidence" value="ECO:0007669"/>
    <property type="project" value="InterPro"/>
</dbReference>
<dbReference type="EMBL" id="PXYX01000019">
    <property type="protein sequence ID" value="PSR26774.1"/>
    <property type="molecule type" value="Genomic_DNA"/>
</dbReference>
<dbReference type="GO" id="GO:0015833">
    <property type="term" value="P:peptide transport"/>
    <property type="evidence" value="ECO:0007669"/>
    <property type="project" value="TreeGrafter"/>
</dbReference>
<dbReference type="InterPro" id="IPR039424">
    <property type="entry name" value="SBP_5"/>
</dbReference>
<comment type="similarity">
    <text evidence="2">Belongs to the bacterial solute-binding protein 5 family.</text>
</comment>
<dbReference type="Proteomes" id="UP000242705">
    <property type="component" value="Unassembled WGS sequence"/>
</dbReference>
<dbReference type="InterPro" id="IPR000914">
    <property type="entry name" value="SBP_5_dom"/>
</dbReference>
<dbReference type="SUPFAM" id="SSF53850">
    <property type="entry name" value="Periplasmic binding protein-like II"/>
    <property type="match status" value="1"/>
</dbReference>
<comment type="subcellular location">
    <subcellularLocation>
        <location evidence="1">Cell envelope</location>
    </subcellularLocation>
</comment>
<dbReference type="GO" id="GO:0042597">
    <property type="term" value="C:periplasmic space"/>
    <property type="evidence" value="ECO:0007669"/>
    <property type="project" value="UniProtKB-ARBA"/>
</dbReference>
<evidence type="ECO:0000256" key="2">
    <source>
        <dbReference type="ARBA" id="ARBA00005695"/>
    </source>
</evidence>
<comment type="caution">
    <text evidence="6">The sequence shown here is derived from an EMBL/GenBank/DDBJ whole genome shotgun (WGS) entry which is preliminary data.</text>
</comment>
<keyword evidence="3" id="KW-0813">Transport</keyword>
<evidence type="ECO:0000256" key="4">
    <source>
        <dbReference type="ARBA" id="ARBA00022729"/>
    </source>
</evidence>
<reference evidence="6 7" key="1">
    <citation type="journal article" date="2014" name="BMC Genomics">
        <title>Comparison of environmental and isolate Sulfobacillus genomes reveals diverse carbon, sulfur, nitrogen, and hydrogen metabolisms.</title>
        <authorList>
            <person name="Justice N.B."/>
            <person name="Norman A."/>
            <person name="Brown C.T."/>
            <person name="Singh A."/>
            <person name="Thomas B.C."/>
            <person name="Banfield J.F."/>
        </authorList>
    </citation>
    <scope>NUCLEOTIDE SEQUENCE [LARGE SCALE GENOMIC DNA]</scope>
    <source>
        <strain evidence="6">AMDSBA5</strain>
    </source>
</reference>
<dbReference type="GO" id="GO:0030313">
    <property type="term" value="C:cell envelope"/>
    <property type="evidence" value="ECO:0007669"/>
    <property type="project" value="UniProtKB-SubCell"/>
</dbReference>